<feature type="transmembrane region" description="Helical" evidence="1">
    <location>
        <begin position="167"/>
        <end position="190"/>
    </location>
</feature>
<dbReference type="EMBL" id="JAQQFR010000027">
    <property type="protein sequence ID" value="MFL9881368.1"/>
    <property type="molecule type" value="Genomic_DNA"/>
</dbReference>
<dbReference type="InterPro" id="IPR007136">
    <property type="entry name" value="DUF347"/>
</dbReference>
<reference evidence="2 3" key="1">
    <citation type="journal article" date="2024" name="Chem. Sci.">
        <title>Discovery of megapolipeptins by genome mining of a Burkholderiales bacteria collection.</title>
        <authorList>
            <person name="Paulo B.S."/>
            <person name="Recchia M.J.J."/>
            <person name="Lee S."/>
            <person name="Fergusson C.H."/>
            <person name="Romanowski S.B."/>
            <person name="Hernandez A."/>
            <person name="Krull N."/>
            <person name="Liu D.Y."/>
            <person name="Cavanagh H."/>
            <person name="Bos A."/>
            <person name="Gray C.A."/>
            <person name="Murphy B.T."/>
            <person name="Linington R.G."/>
            <person name="Eustaquio A.S."/>
        </authorList>
    </citation>
    <scope>NUCLEOTIDE SEQUENCE [LARGE SCALE GENOMIC DNA]</scope>
    <source>
        <strain evidence="2 3">RL21-008-BIB-B</strain>
    </source>
</reference>
<dbReference type="Proteomes" id="UP001629214">
    <property type="component" value="Unassembled WGS sequence"/>
</dbReference>
<feature type="transmembrane region" description="Helical" evidence="1">
    <location>
        <begin position="45"/>
        <end position="65"/>
    </location>
</feature>
<gene>
    <name evidence="2" type="ORF">PQR63_23425</name>
</gene>
<keyword evidence="1" id="KW-1133">Transmembrane helix</keyword>
<evidence type="ECO:0000313" key="3">
    <source>
        <dbReference type="Proteomes" id="UP001629214"/>
    </source>
</evidence>
<evidence type="ECO:0000256" key="1">
    <source>
        <dbReference type="SAM" id="Phobius"/>
    </source>
</evidence>
<dbReference type="Pfam" id="PF03988">
    <property type="entry name" value="DUF347"/>
    <property type="match status" value="4"/>
</dbReference>
<accession>A0ABW8ZGD0</accession>
<feature type="transmembrane region" description="Helical" evidence="1">
    <location>
        <begin position="141"/>
        <end position="161"/>
    </location>
</feature>
<dbReference type="RefSeq" id="WP_408170685.1">
    <property type="nucleotide sequence ID" value="NZ_JAQQFR010000027.1"/>
</dbReference>
<feature type="transmembrane region" description="Helical" evidence="1">
    <location>
        <begin position="102"/>
        <end position="120"/>
    </location>
</feature>
<evidence type="ECO:0000313" key="2">
    <source>
        <dbReference type="EMBL" id="MFL9881368.1"/>
    </source>
</evidence>
<feature type="transmembrane region" description="Helical" evidence="1">
    <location>
        <begin position="197"/>
        <end position="216"/>
    </location>
</feature>
<name>A0ABW8ZGD0_9BURK</name>
<keyword evidence="1" id="KW-0812">Transmembrane</keyword>
<comment type="caution">
    <text evidence="2">The sequence shown here is derived from an EMBL/GenBank/DDBJ whole genome shotgun (WGS) entry which is preliminary data.</text>
</comment>
<keyword evidence="1" id="KW-0472">Membrane</keyword>
<protein>
    <recommendedName>
        <fullName evidence="4">Membrane-anchored protein</fullName>
    </recommendedName>
</protein>
<feature type="transmembrane region" description="Helical" evidence="1">
    <location>
        <begin position="222"/>
        <end position="247"/>
    </location>
</feature>
<organism evidence="2 3">
    <name type="scientific">Herbaspirillum rhizosphaerae</name>
    <dbReference type="NCBI Taxonomy" id="346179"/>
    <lineage>
        <taxon>Bacteria</taxon>
        <taxon>Pseudomonadati</taxon>
        <taxon>Pseudomonadota</taxon>
        <taxon>Betaproteobacteria</taxon>
        <taxon>Burkholderiales</taxon>
        <taxon>Oxalobacteraceae</taxon>
        <taxon>Herbaspirillum</taxon>
    </lineage>
</organism>
<keyword evidence="3" id="KW-1185">Reference proteome</keyword>
<feature type="transmembrane region" description="Helical" evidence="1">
    <location>
        <begin position="77"/>
        <end position="96"/>
    </location>
</feature>
<sequence length="257" mass="27572">MNKSLAQDGSISANKVPEATALFWIIKMMSTTVGETAADYLNVNLHFGLTGTSIFIGSLLAIVLFLQVRSARYIPSLYWISVVLISVFGTLVTDNLSDNFDVPLGITTAAFSLALIATFVEWYSKEKTLSITAINSFRRECFYWLAILFTFALGTAAGDLVAEGLSIGYASAALLFGGCIAITALAYYVLKINAITCFWISYILTRPLGASCGDLLSQPTSAGGFGIGAVTTSALFLVTIVGLVFYLSITQKRIKIS</sequence>
<evidence type="ECO:0008006" key="4">
    <source>
        <dbReference type="Google" id="ProtNLM"/>
    </source>
</evidence>
<proteinExistence type="predicted"/>